<keyword evidence="1" id="KW-0732">Signal</keyword>
<accession>A0A9D9DIY5</accession>
<gene>
    <name evidence="2" type="ORF">IAC58_03970</name>
</gene>
<dbReference type="Proteomes" id="UP000823613">
    <property type="component" value="Unassembled WGS sequence"/>
</dbReference>
<reference evidence="2" key="1">
    <citation type="submission" date="2020-10" db="EMBL/GenBank/DDBJ databases">
        <authorList>
            <person name="Gilroy R."/>
        </authorList>
    </citation>
    <scope>NUCLEOTIDE SEQUENCE</scope>
    <source>
        <strain evidence="2">11159</strain>
    </source>
</reference>
<dbReference type="EMBL" id="JADIMY010000079">
    <property type="protein sequence ID" value="MBO8427692.1"/>
    <property type="molecule type" value="Genomic_DNA"/>
</dbReference>
<name>A0A9D9DIY5_9BACL</name>
<evidence type="ECO:0000256" key="1">
    <source>
        <dbReference type="SAM" id="SignalP"/>
    </source>
</evidence>
<protein>
    <recommendedName>
        <fullName evidence="4">Lipoprotein</fullName>
    </recommendedName>
</protein>
<evidence type="ECO:0000313" key="2">
    <source>
        <dbReference type="EMBL" id="MBO8427692.1"/>
    </source>
</evidence>
<dbReference type="AlphaFoldDB" id="A0A9D9DIY5"/>
<reference evidence="2" key="2">
    <citation type="journal article" date="2021" name="PeerJ">
        <title>Extensive microbial diversity within the chicken gut microbiome revealed by metagenomics and culture.</title>
        <authorList>
            <person name="Gilroy R."/>
            <person name="Ravi A."/>
            <person name="Getino M."/>
            <person name="Pursley I."/>
            <person name="Horton D.L."/>
            <person name="Alikhan N.F."/>
            <person name="Baker D."/>
            <person name="Gharbi K."/>
            <person name="Hall N."/>
            <person name="Watson M."/>
            <person name="Adriaenssens E.M."/>
            <person name="Foster-Nyarko E."/>
            <person name="Jarju S."/>
            <person name="Secka A."/>
            <person name="Antonio M."/>
            <person name="Oren A."/>
            <person name="Chaudhuri R.R."/>
            <person name="La Ragione R."/>
            <person name="Hildebrand F."/>
            <person name="Pallen M.J."/>
        </authorList>
    </citation>
    <scope>NUCLEOTIDE SEQUENCE</scope>
    <source>
        <strain evidence="2">11159</strain>
    </source>
</reference>
<evidence type="ECO:0000313" key="3">
    <source>
        <dbReference type="Proteomes" id="UP000823613"/>
    </source>
</evidence>
<feature type="signal peptide" evidence="1">
    <location>
        <begin position="1"/>
        <end position="26"/>
    </location>
</feature>
<evidence type="ECO:0008006" key="4">
    <source>
        <dbReference type="Google" id="ProtNLM"/>
    </source>
</evidence>
<comment type="caution">
    <text evidence="2">The sequence shown here is derived from an EMBL/GenBank/DDBJ whole genome shotgun (WGS) entry which is preliminary data.</text>
</comment>
<feature type="chain" id="PRO_5038648024" description="Lipoprotein" evidence="1">
    <location>
        <begin position="27"/>
        <end position="789"/>
    </location>
</feature>
<sequence>MKKIFKHFVLLLSVLTLNFINCYSISGNSSNDNLVSFIKTETPNIVLKNLGVFDYTKLTYTITSQTPDTIVLEGILYPGTELNSNILQSKITYDKDKPILSIIYIDNKNELNNFNCEIPIDIFKRIEENSVYQSDYIKNQLLSQHNILNKVEGKIIKRVQNTFSDAIAKAEELSQTDDIIDNFYPSTDIVYDNNNKEIGYQDLLSIIPSYFFENSITYTFIGKEYGFYIDNTVVDKLNSYFSSGTFLIFDIDTHLPYDSLDIDKTNFMINIYDIDTYDYKYYKQSSFQQKDMWDNNFSSQVSSVPRLTSKRDDIFIRNLSFMLNISNAYTPNIGDDNYNIDQDKSDFITRVTFNYGASGPKTYNNNSDIVDTAFDTIMFIAGFVPQFQLVSLAYDLVTTTYDLITTVSNEVKNNQEETRIKIIQDNRNNTFDYGDRASSQKKEYGNLIKTSFIYPQENSDFPILFGDGDYANATFETTGMEENTSALSSKINIQFGISLDICCDKSTQNKILIENLGHSNKINDYGTFQTVNKVINKRDNFKNTYSEELKPGEIMFLTINTEDLLESYYNFQIEGLNIEFDCKRYRKNKNMNYEIKKDSFYFNNYSTENEKLSFDHYLSGVIPYCIRIKNCNSTSQLVTFNLSYILDVDSSYLFQKEFNLTRMNFNLPEDNYYFAFHLITNPEAGMPSPRPATGITFDIKSSSYSKFYLYNNNLNFICSETIDTYNVEHEINFDKVEYAYYGVLEHLLGTTCSGFISTNVQYKGGSIINPPIISPVNPPIIVNPSIGKQ</sequence>
<proteinExistence type="predicted"/>
<organism evidence="2 3">
    <name type="scientific">Candidatus Onthovivens merdipullorum</name>
    <dbReference type="NCBI Taxonomy" id="2840889"/>
    <lineage>
        <taxon>Bacteria</taxon>
        <taxon>Bacillati</taxon>
        <taxon>Bacillota</taxon>
        <taxon>Bacilli</taxon>
        <taxon>Bacillales</taxon>
        <taxon>Candidatus Onthovivens</taxon>
    </lineage>
</organism>